<comment type="caution">
    <text evidence="2">The sequence shown here is derived from an EMBL/GenBank/DDBJ whole genome shotgun (WGS) entry which is preliminary data.</text>
</comment>
<feature type="region of interest" description="Disordered" evidence="1">
    <location>
        <begin position="51"/>
        <end position="73"/>
    </location>
</feature>
<dbReference type="Proteomes" id="UP001596189">
    <property type="component" value="Unassembled WGS sequence"/>
</dbReference>
<dbReference type="SUPFAM" id="SSF144020">
    <property type="entry name" value="FdhE-like"/>
    <property type="match status" value="1"/>
</dbReference>
<evidence type="ECO:0000313" key="3">
    <source>
        <dbReference type="Proteomes" id="UP001596189"/>
    </source>
</evidence>
<organism evidence="2 3">
    <name type="scientific">Angustibacter luteus</name>
    <dbReference type="NCBI Taxonomy" id="658456"/>
    <lineage>
        <taxon>Bacteria</taxon>
        <taxon>Bacillati</taxon>
        <taxon>Actinomycetota</taxon>
        <taxon>Actinomycetes</taxon>
        <taxon>Kineosporiales</taxon>
        <taxon>Kineosporiaceae</taxon>
    </lineage>
</organism>
<dbReference type="EMBL" id="JBHSRD010000002">
    <property type="protein sequence ID" value="MFC6005865.1"/>
    <property type="molecule type" value="Genomic_DNA"/>
</dbReference>
<reference evidence="3" key="1">
    <citation type="journal article" date="2019" name="Int. J. Syst. Evol. Microbiol.">
        <title>The Global Catalogue of Microorganisms (GCM) 10K type strain sequencing project: providing services to taxonomists for standard genome sequencing and annotation.</title>
        <authorList>
            <consortium name="The Broad Institute Genomics Platform"/>
            <consortium name="The Broad Institute Genome Sequencing Center for Infectious Disease"/>
            <person name="Wu L."/>
            <person name="Ma J."/>
        </authorList>
    </citation>
    <scope>NUCLEOTIDE SEQUENCE [LARGE SCALE GENOMIC DNA]</scope>
    <source>
        <strain evidence="3">KACC 14249</strain>
    </source>
</reference>
<evidence type="ECO:0000313" key="2">
    <source>
        <dbReference type="EMBL" id="MFC6005865.1"/>
    </source>
</evidence>
<gene>
    <name evidence="2" type="ORF">ACFQDO_01875</name>
</gene>
<keyword evidence="3" id="KW-1185">Reference proteome</keyword>
<protein>
    <submittedName>
        <fullName evidence="2">Zinc ribbon domain-containing protein</fullName>
    </submittedName>
</protein>
<proteinExistence type="predicted"/>
<evidence type="ECO:0000256" key="1">
    <source>
        <dbReference type="SAM" id="MobiDB-lite"/>
    </source>
</evidence>
<sequence>MTQERPWFGARVYAFLFRFLGPAELGPASQEPTAAADPEFACPVCGSPMSAHTWTQDAGRRRMVCPTPPVPQP</sequence>
<dbReference type="RefSeq" id="WP_345716738.1">
    <property type="nucleotide sequence ID" value="NZ_BAABFP010000005.1"/>
</dbReference>
<name>A0ABW1JAA5_9ACTN</name>
<dbReference type="InterPro" id="IPR024064">
    <property type="entry name" value="FdhE-like_sf"/>
</dbReference>
<accession>A0ABW1JAA5</accession>